<dbReference type="InterPro" id="IPR016181">
    <property type="entry name" value="Acyl_CoA_acyltransferase"/>
</dbReference>
<dbReference type="Proteomes" id="UP001372714">
    <property type="component" value="Chromosome"/>
</dbReference>
<feature type="domain" description="N-acetyltransferase" evidence="3">
    <location>
        <begin position="10"/>
        <end position="148"/>
    </location>
</feature>
<dbReference type="InterPro" id="IPR050832">
    <property type="entry name" value="Bact_Acetyltransf"/>
</dbReference>
<dbReference type="Pfam" id="PF00583">
    <property type="entry name" value="Acetyltransf_1"/>
    <property type="match status" value="1"/>
</dbReference>
<dbReference type="PANTHER" id="PTHR43877">
    <property type="entry name" value="AMINOALKYLPHOSPHONATE N-ACETYLTRANSFERASE-RELATED-RELATED"/>
    <property type="match status" value="1"/>
</dbReference>
<accession>A0ABZ2FSJ7</accession>
<dbReference type="GO" id="GO:0016746">
    <property type="term" value="F:acyltransferase activity"/>
    <property type="evidence" value="ECO:0007669"/>
    <property type="project" value="UniProtKB-KW"/>
</dbReference>
<reference evidence="4 5" key="1">
    <citation type="submission" date="2024-02" db="EMBL/GenBank/DDBJ databases">
        <title>The whole genome sequence of Pseudomonas benzopyrenica MLY92.</title>
        <authorList>
            <person name="Liu Y."/>
        </authorList>
    </citation>
    <scope>NUCLEOTIDE SEQUENCE [LARGE SCALE GENOMIC DNA]</scope>
    <source>
        <strain evidence="4 5">MLY92</strain>
    </source>
</reference>
<proteinExistence type="predicted"/>
<dbReference type="CDD" id="cd04301">
    <property type="entry name" value="NAT_SF"/>
    <property type="match status" value="1"/>
</dbReference>
<sequence length="148" mass="16655">MAAMEIPRPMHIRPFQSADTEAVVNLWQACGLTRPWNDPYRDIQRKLAEQPELFLVGEVDGILMASVMVGTDGHRGWLYYLAVAPEHQRRGHARRLVATAEQLLSERGCPKLQLMVRRDNAAIIGFYAALGYVEAEVITLGKRLIADD</sequence>
<dbReference type="PROSITE" id="PS51186">
    <property type="entry name" value="GNAT"/>
    <property type="match status" value="1"/>
</dbReference>
<evidence type="ECO:0000313" key="4">
    <source>
        <dbReference type="EMBL" id="WWM67811.1"/>
    </source>
</evidence>
<dbReference type="RefSeq" id="WP_338546179.1">
    <property type="nucleotide sequence ID" value="NZ_CP145723.1"/>
</dbReference>
<name>A0ABZ2FSJ7_9PSED</name>
<protein>
    <submittedName>
        <fullName evidence="4">GNAT family acetyltransferase</fullName>
        <ecNumber evidence="4">2.3.1.-</ecNumber>
    </submittedName>
</protein>
<dbReference type="EMBL" id="CP145723">
    <property type="protein sequence ID" value="WWM67811.1"/>
    <property type="molecule type" value="Genomic_DNA"/>
</dbReference>
<evidence type="ECO:0000256" key="1">
    <source>
        <dbReference type="ARBA" id="ARBA00022679"/>
    </source>
</evidence>
<keyword evidence="5" id="KW-1185">Reference proteome</keyword>
<evidence type="ECO:0000259" key="3">
    <source>
        <dbReference type="PROSITE" id="PS51186"/>
    </source>
</evidence>
<organism evidence="4 5">
    <name type="scientific">Pseudomonas benzopyrenica</name>
    <dbReference type="NCBI Taxonomy" id="2993566"/>
    <lineage>
        <taxon>Bacteria</taxon>
        <taxon>Pseudomonadati</taxon>
        <taxon>Pseudomonadota</taxon>
        <taxon>Gammaproteobacteria</taxon>
        <taxon>Pseudomonadales</taxon>
        <taxon>Pseudomonadaceae</taxon>
        <taxon>Pseudomonas</taxon>
    </lineage>
</organism>
<evidence type="ECO:0000256" key="2">
    <source>
        <dbReference type="ARBA" id="ARBA00023315"/>
    </source>
</evidence>
<dbReference type="InterPro" id="IPR000182">
    <property type="entry name" value="GNAT_dom"/>
</dbReference>
<keyword evidence="1 4" id="KW-0808">Transferase</keyword>
<evidence type="ECO:0000313" key="5">
    <source>
        <dbReference type="Proteomes" id="UP001372714"/>
    </source>
</evidence>
<gene>
    <name evidence="4" type="ORF">V6W80_05890</name>
</gene>
<dbReference type="EC" id="2.3.1.-" evidence="4"/>
<dbReference type="NCBIfam" id="NF002959">
    <property type="entry name" value="PRK03624.1"/>
    <property type="match status" value="1"/>
</dbReference>
<dbReference type="SUPFAM" id="SSF55729">
    <property type="entry name" value="Acyl-CoA N-acyltransferases (Nat)"/>
    <property type="match status" value="1"/>
</dbReference>
<dbReference type="Gene3D" id="3.40.630.30">
    <property type="match status" value="1"/>
</dbReference>
<keyword evidence="2 4" id="KW-0012">Acyltransferase</keyword>